<proteinExistence type="predicted"/>
<dbReference type="AlphaFoldDB" id="A0A7Z0LXQ7"/>
<gene>
    <name evidence="2" type="ORF">HZS80_22670</name>
</gene>
<dbReference type="RefSeq" id="WP_179917403.1">
    <property type="nucleotide sequence ID" value="NZ_JACCDE010000059.1"/>
</dbReference>
<evidence type="ECO:0000313" key="2">
    <source>
        <dbReference type="EMBL" id="NYS80469.1"/>
    </source>
</evidence>
<reference evidence="2 3" key="1">
    <citation type="journal article" date="2003" name="Extremophiles">
        <title>Halomonas glaciei sp. nov. isolated from fast ice of Adelie Land, Antarctica.</title>
        <authorList>
            <person name="Reddy G.S."/>
            <person name="Raghavan P.U."/>
            <person name="Sarita N.B."/>
            <person name="Prakash J.S."/>
            <person name="Nagesh N."/>
            <person name="Delille D."/>
            <person name="Shivaji S."/>
        </authorList>
    </citation>
    <scope>NUCLEOTIDE SEQUENCE [LARGE SCALE GENOMIC DNA]</scope>
    <source>
        <strain evidence="2 3">DD39</strain>
    </source>
</reference>
<feature type="region of interest" description="Disordered" evidence="1">
    <location>
        <begin position="141"/>
        <end position="161"/>
    </location>
</feature>
<comment type="caution">
    <text evidence="2">The sequence shown here is derived from an EMBL/GenBank/DDBJ whole genome shotgun (WGS) entry which is preliminary data.</text>
</comment>
<dbReference type="EMBL" id="JACCDE010000059">
    <property type="protein sequence ID" value="NYS80469.1"/>
    <property type="molecule type" value="Genomic_DNA"/>
</dbReference>
<keyword evidence="3" id="KW-1185">Reference proteome</keyword>
<dbReference type="Proteomes" id="UP000526892">
    <property type="component" value="Unassembled WGS sequence"/>
</dbReference>
<sequence length="161" mass="18161">MAHITKEQVVAACYMGRRVFAGELEIKVAAETLHNSYGINLASAHDFINDYRHLMNGNVFHRAMSAGAMRHFMSSILDTHGIDAISNAVKALRAHIDYWEGHCKTNAIKMRKVADEFQQVCESQSTEDGYRWAFERGVEKSLSDSQAKRPFISKRPSGIKE</sequence>
<accession>A0A7Z0LXQ7</accession>
<evidence type="ECO:0000313" key="3">
    <source>
        <dbReference type="Proteomes" id="UP000526892"/>
    </source>
</evidence>
<organism evidence="2 3">
    <name type="scientific">Vreelandella glaciei</name>
    <dbReference type="NCBI Taxonomy" id="186761"/>
    <lineage>
        <taxon>Bacteria</taxon>
        <taxon>Pseudomonadati</taxon>
        <taxon>Pseudomonadota</taxon>
        <taxon>Gammaproteobacteria</taxon>
        <taxon>Oceanospirillales</taxon>
        <taxon>Halomonadaceae</taxon>
        <taxon>Vreelandella</taxon>
    </lineage>
</organism>
<protein>
    <submittedName>
        <fullName evidence="2">Uncharacterized protein</fullName>
    </submittedName>
</protein>
<name>A0A7Z0LXQ7_9GAMM</name>
<evidence type="ECO:0000256" key="1">
    <source>
        <dbReference type="SAM" id="MobiDB-lite"/>
    </source>
</evidence>